<evidence type="ECO:0000313" key="1">
    <source>
        <dbReference type="EMBL" id="OYR27246.1"/>
    </source>
</evidence>
<name>A0A256GK74_9HYPH</name>
<comment type="caution">
    <text evidence="1">The sequence shown here is derived from an EMBL/GenBank/DDBJ whole genome shotgun (WGS) entry which is preliminary data.</text>
</comment>
<dbReference type="EMBL" id="NNRM01000017">
    <property type="protein sequence ID" value="OYR27246.1"/>
    <property type="molecule type" value="Genomic_DNA"/>
</dbReference>
<protein>
    <submittedName>
        <fullName evidence="1">Uncharacterized protein</fullName>
    </submittedName>
</protein>
<proteinExistence type="predicted"/>
<keyword evidence="2" id="KW-1185">Reference proteome</keyword>
<gene>
    <name evidence="1" type="ORF">CEV34_1639</name>
</gene>
<sequence>MRIANVARNWTARVFNPKISFRIDLIYSNVAVFAKRQIEAFLRQ</sequence>
<evidence type="ECO:0000313" key="2">
    <source>
        <dbReference type="Proteomes" id="UP000216188"/>
    </source>
</evidence>
<dbReference type="AlphaFoldDB" id="A0A256GK74"/>
<dbReference type="Proteomes" id="UP000216188">
    <property type="component" value="Unassembled WGS sequence"/>
</dbReference>
<accession>A0A256GK74</accession>
<organism evidence="1 2">
    <name type="scientific">Brucella pseudogrignonensis</name>
    <dbReference type="NCBI Taxonomy" id="419475"/>
    <lineage>
        <taxon>Bacteria</taxon>
        <taxon>Pseudomonadati</taxon>
        <taxon>Pseudomonadota</taxon>
        <taxon>Alphaproteobacteria</taxon>
        <taxon>Hyphomicrobiales</taxon>
        <taxon>Brucellaceae</taxon>
        <taxon>Brucella/Ochrobactrum group</taxon>
        <taxon>Brucella</taxon>
    </lineage>
</organism>
<reference evidence="1 2" key="1">
    <citation type="submission" date="2017-07" db="EMBL/GenBank/DDBJ databases">
        <title>Phylogenetic study on the rhizospheric bacterium Ochrobactrum sp. A44.</title>
        <authorList>
            <person name="Krzyzanowska D.M."/>
            <person name="Ossowicki A."/>
            <person name="Rajewska M."/>
            <person name="Maciag T."/>
            <person name="Kaczynski Z."/>
            <person name="Czerwicka M."/>
            <person name="Jafra S."/>
        </authorList>
    </citation>
    <scope>NUCLEOTIDE SEQUENCE [LARGE SCALE GENOMIC DNA]</scope>
    <source>
        <strain evidence="1 2">CCUG 30717</strain>
    </source>
</reference>